<name>A0ABU0TH79_9FLAO</name>
<reference evidence="1 2" key="1">
    <citation type="submission" date="2023-07" db="EMBL/GenBank/DDBJ databases">
        <title>Functional and genomic diversity of the sorghum phyllosphere microbiome.</title>
        <authorList>
            <person name="Shade A."/>
        </authorList>
    </citation>
    <scope>NUCLEOTIDE SEQUENCE [LARGE SCALE GENOMIC DNA]</scope>
    <source>
        <strain evidence="1 2">SORGH_AS_1064</strain>
    </source>
</reference>
<keyword evidence="1" id="KW-0503">Monooxygenase</keyword>
<evidence type="ECO:0000313" key="1">
    <source>
        <dbReference type="EMBL" id="MDQ1096409.1"/>
    </source>
</evidence>
<proteinExistence type="predicted"/>
<dbReference type="GO" id="GO:0004497">
    <property type="term" value="F:monooxygenase activity"/>
    <property type="evidence" value="ECO:0007669"/>
    <property type="project" value="UniProtKB-KW"/>
</dbReference>
<keyword evidence="2" id="KW-1185">Reference proteome</keyword>
<sequence>MKKITRIWHGIVHIEKADEYLRYVEETGIVQYKNTSGNLSTKILRKRDQEICHFLTVTEWDSYESIKKFAGDDYEKAKYYPEDKNFLLEFEENVSHYETFEY</sequence>
<dbReference type="SUPFAM" id="SSF54909">
    <property type="entry name" value="Dimeric alpha+beta barrel"/>
    <property type="match status" value="1"/>
</dbReference>
<keyword evidence="1" id="KW-0560">Oxidoreductase</keyword>
<dbReference type="RefSeq" id="WP_307448755.1">
    <property type="nucleotide sequence ID" value="NZ_JAUTAL010000001.1"/>
</dbReference>
<comment type="caution">
    <text evidence="1">The sequence shown here is derived from an EMBL/GenBank/DDBJ whole genome shotgun (WGS) entry which is preliminary data.</text>
</comment>
<evidence type="ECO:0000313" key="2">
    <source>
        <dbReference type="Proteomes" id="UP001225072"/>
    </source>
</evidence>
<gene>
    <name evidence="1" type="ORF">QE404_001556</name>
</gene>
<accession>A0ABU0TH79</accession>
<dbReference type="EMBL" id="JAUTAL010000001">
    <property type="protein sequence ID" value="MDQ1096409.1"/>
    <property type="molecule type" value="Genomic_DNA"/>
</dbReference>
<dbReference type="InterPro" id="IPR011008">
    <property type="entry name" value="Dimeric_a/b-barrel"/>
</dbReference>
<dbReference type="Gene3D" id="3.30.70.100">
    <property type="match status" value="1"/>
</dbReference>
<organism evidence="1 2">
    <name type="scientific">Chryseobacterium camelliae</name>
    <dbReference type="NCBI Taxonomy" id="1265445"/>
    <lineage>
        <taxon>Bacteria</taxon>
        <taxon>Pseudomonadati</taxon>
        <taxon>Bacteroidota</taxon>
        <taxon>Flavobacteriia</taxon>
        <taxon>Flavobacteriales</taxon>
        <taxon>Weeksellaceae</taxon>
        <taxon>Chryseobacterium group</taxon>
        <taxon>Chryseobacterium</taxon>
    </lineage>
</organism>
<protein>
    <submittedName>
        <fullName evidence="1">Heme-degrading monooxygenase HmoA</fullName>
    </submittedName>
</protein>
<dbReference type="Proteomes" id="UP001225072">
    <property type="component" value="Unassembled WGS sequence"/>
</dbReference>